<dbReference type="SUPFAM" id="SSF53474">
    <property type="entry name" value="alpha/beta-Hydrolases"/>
    <property type="match status" value="1"/>
</dbReference>
<keyword evidence="1" id="KW-0378">Hydrolase</keyword>
<reference evidence="3" key="1">
    <citation type="journal article" date="2014" name="Int. J. Syst. Evol. Microbiol.">
        <title>Complete genome sequence of Corynebacterium casei LMG S-19264T (=DSM 44701T), isolated from a smear-ripened cheese.</title>
        <authorList>
            <consortium name="US DOE Joint Genome Institute (JGI-PGF)"/>
            <person name="Walter F."/>
            <person name="Albersmeier A."/>
            <person name="Kalinowski J."/>
            <person name="Ruckert C."/>
        </authorList>
    </citation>
    <scope>NUCLEOTIDE SEQUENCE</scope>
    <source>
        <strain evidence="3">CGMCC 1.15966</strain>
    </source>
</reference>
<dbReference type="Gene3D" id="3.40.50.1820">
    <property type="entry name" value="alpha/beta hydrolase"/>
    <property type="match status" value="1"/>
</dbReference>
<organism evidence="3 4">
    <name type="scientific">Sphingobacterium cellulitidis</name>
    <dbReference type="NCBI Taxonomy" id="1768011"/>
    <lineage>
        <taxon>Bacteria</taxon>
        <taxon>Pseudomonadati</taxon>
        <taxon>Bacteroidota</taxon>
        <taxon>Sphingobacteriia</taxon>
        <taxon>Sphingobacteriales</taxon>
        <taxon>Sphingobacteriaceae</taxon>
        <taxon>Sphingobacterium</taxon>
    </lineage>
</organism>
<feature type="domain" description="BD-FAE-like" evidence="2">
    <location>
        <begin position="52"/>
        <end position="245"/>
    </location>
</feature>
<dbReference type="GO" id="GO:0016787">
    <property type="term" value="F:hydrolase activity"/>
    <property type="evidence" value="ECO:0007669"/>
    <property type="project" value="UniProtKB-KW"/>
</dbReference>
<proteinExistence type="predicted"/>
<evidence type="ECO:0000256" key="1">
    <source>
        <dbReference type="ARBA" id="ARBA00022801"/>
    </source>
</evidence>
<dbReference type="PANTHER" id="PTHR48081:SF6">
    <property type="entry name" value="PEPTIDASE S9 PROLYL OLIGOPEPTIDASE CATALYTIC DOMAIN-CONTAINING PROTEIN"/>
    <property type="match status" value="1"/>
</dbReference>
<dbReference type="AlphaFoldDB" id="A0A8H9KW59"/>
<comment type="caution">
    <text evidence="3">The sequence shown here is derived from an EMBL/GenBank/DDBJ whole genome shotgun (WGS) entry which is preliminary data.</text>
</comment>
<accession>A0A8H9KW59</accession>
<dbReference type="InterPro" id="IPR029058">
    <property type="entry name" value="AB_hydrolase_fold"/>
</dbReference>
<sequence>MKKFVFLFILSMIAWHSKAQDTGQMRYLYGKAEIPKSTVKFDSLDEFDKPKIYVHKAEHEKNDLVFLVIPGGGYAGVAINHEGHDVAKRLNDIGYSAYVLFYRLPKAEFMEDKRFGPLQDAQYALAQIRAENPKKKVVVIGFSAGGHLAATLSNLYDRPQTDELKKSNLKPDFSVLCYPVISMDAAITHQGSKNNLIGPDFKDEDVELFSLEKQVDKNNQPTFLMSAKDDKAVPIENSYNYKKALDQYKIPNMIFTYEEGGHGFGLINKTDSRDWFAAMMDWLKTVNK</sequence>
<dbReference type="InterPro" id="IPR050300">
    <property type="entry name" value="GDXG_lipolytic_enzyme"/>
</dbReference>
<dbReference type="InterPro" id="IPR049492">
    <property type="entry name" value="BD-FAE-like_dom"/>
</dbReference>
<dbReference type="Proteomes" id="UP000614460">
    <property type="component" value="Unassembled WGS sequence"/>
</dbReference>
<protein>
    <submittedName>
        <fullName evidence="3">Pectin acetylesterase</fullName>
    </submittedName>
</protein>
<dbReference type="EMBL" id="BMKM01000005">
    <property type="protein sequence ID" value="GGE25322.1"/>
    <property type="molecule type" value="Genomic_DNA"/>
</dbReference>
<dbReference type="RefSeq" id="WP_094280595.1">
    <property type="nucleotide sequence ID" value="NZ_BMKM01000005.1"/>
</dbReference>
<evidence type="ECO:0000259" key="2">
    <source>
        <dbReference type="Pfam" id="PF20434"/>
    </source>
</evidence>
<reference evidence="3" key="2">
    <citation type="submission" date="2020-09" db="EMBL/GenBank/DDBJ databases">
        <authorList>
            <person name="Sun Q."/>
            <person name="Zhou Y."/>
        </authorList>
    </citation>
    <scope>NUCLEOTIDE SEQUENCE</scope>
    <source>
        <strain evidence="3">CGMCC 1.15966</strain>
    </source>
</reference>
<name>A0A8H9KW59_9SPHI</name>
<keyword evidence="4" id="KW-1185">Reference proteome</keyword>
<gene>
    <name evidence="3" type="ORF">GCM10011516_23730</name>
</gene>
<dbReference type="PANTHER" id="PTHR48081">
    <property type="entry name" value="AB HYDROLASE SUPERFAMILY PROTEIN C4A8.06C"/>
    <property type="match status" value="1"/>
</dbReference>
<evidence type="ECO:0000313" key="4">
    <source>
        <dbReference type="Proteomes" id="UP000614460"/>
    </source>
</evidence>
<evidence type="ECO:0000313" key="3">
    <source>
        <dbReference type="EMBL" id="GGE25322.1"/>
    </source>
</evidence>
<dbReference type="Pfam" id="PF20434">
    <property type="entry name" value="BD-FAE"/>
    <property type="match status" value="1"/>
</dbReference>